<comment type="caution">
    <text evidence="1">The sequence shown here is derived from an EMBL/GenBank/DDBJ whole genome shotgun (WGS) entry which is preliminary data.</text>
</comment>
<evidence type="ECO:0000313" key="1">
    <source>
        <dbReference type="EMBL" id="GBP82916.1"/>
    </source>
</evidence>
<organism evidence="1 2">
    <name type="scientific">Eumeta variegata</name>
    <name type="common">Bagworm moth</name>
    <name type="synonym">Eumeta japonica</name>
    <dbReference type="NCBI Taxonomy" id="151549"/>
    <lineage>
        <taxon>Eukaryota</taxon>
        <taxon>Metazoa</taxon>
        <taxon>Ecdysozoa</taxon>
        <taxon>Arthropoda</taxon>
        <taxon>Hexapoda</taxon>
        <taxon>Insecta</taxon>
        <taxon>Pterygota</taxon>
        <taxon>Neoptera</taxon>
        <taxon>Endopterygota</taxon>
        <taxon>Lepidoptera</taxon>
        <taxon>Glossata</taxon>
        <taxon>Ditrysia</taxon>
        <taxon>Tineoidea</taxon>
        <taxon>Psychidae</taxon>
        <taxon>Oiketicinae</taxon>
        <taxon>Eumeta</taxon>
    </lineage>
</organism>
<keyword evidence="2" id="KW-1185">Reference proteome</keyword>
<name>A0A4C1Z2U8_EUMVA</name>
<sequence length="88" mass="9584">MESDSENGRVVEKGEGIGFKFKSELVLHRVMLGAEGHTVLGTRLTHDGRTSRSAVAAALNHRALTQAVDYCGRIFTAINNACDIDRLK</sequence>
<proteinExistence type="predicted"/>
<accession>A0A4C1Z2U8</accession>
<dbReference type="AlphaFoldDB" id="A0A4C1Z2U8"/>
<evidence type="ECO:0000313" key="2">
    <source>
        <dbReference type="Proteomes" id="UP000299102"/>
    </source>
</evidence>
<dbReference type="EMBL" id="BGZK01001594">
    <property type="protein sequence ID" value="GBP82916.1"/>
    <property type="molecule type" value="Genomic_DNA"/>
</dbReference>
<reference evidence="1 2" key="1">
    <citation type="journal article" date="2019" name="Commun. Biol.">
        <title>The bagworm genome reveals a unique fibroin gene that provides high tensile strength.</title>
        <authorList>
            <person name="Kono N."/>
            <person name="Nakamura H."/>
            <person name="Ohtoshi R."/>
            <person name="Tomita M."/>
            <person name="Numata K."/>
            <person name="Arakawa K."/>
        </authorList>
    </citation>
    <scope>NUCLEOTIDE SEQUENCE [LARGE SCALE GENOMIC DNA]</scope>
</reference>
<protein>
    <submittedName>
        <fullName evidence="1">Uncharacterized protein</fullName>
    </submittedName>
</protein>
<dbReference type="Proteomes" id="UP000299102">
    <property type="component" value="Unassembled WGS sequence"/>
</dbReference>
<gene>
    <name evidence="1" type="ORF">EVAR_25549_1</name>
</gene>